<gene>
    <name evidence="2" type="ORF">GGR37_002260</name>
</gene>
<evidence type="ECO:0000313" key="2">
    <source>
        <dbReference type="EMBL" id="MBB4613974.1"/>
    </source>
</evidence>
<organism evidence="2 3">
    <name type="scientific">Novosphingobium taihuense</name>
    <dbReference type="NCBI Taxonomy" id="260085"/>
    <lineage>
        <taxon>Bacteria</taxon>
        <taxon>Pseudomonadati</taxon>
        <taxon>Pseudomonadota</taxon>
        <taxon>Alphaproteobacteria</taxon>
        <taxon>Sphingomonadales</taxon>
        <taxon>Sphingomonadaceae</taxon>
        <taxon>Novosphingobium</taxon>
    </lineage>
</organism>
<name>A0A7W7ABI8_9SPHN</name>
<accession>A0A7W7ABI8</accession>
<keyword evidence="1" id="KW-1133">Transmembrane helix</keyword>
<keyword evidence="3" id="KW-1185">Reference proteome</keyword>
<comment type="caution">
    <text evidence="2">The sequence shown here is derived from an EMBL/GenBank/DDBJ whole genome shotgun (WGS) entry which is preliminary data.</text>
</comment>
<keyword evidence="1" id="KW-0812">Transmembrane</keyword>
<feature type="transmembrane region" description="Helical" evidence="1">
    <location>
        <begin position="142"/>
        <end position="163"/>
    </location>
</feature>
<reference evidence="2 3" key="1">
    <citation type="submission" date="2020-08" db="EMBL/GenBank/DDBJ databases">
        <title>Genomic Encyclopedia of Type Strains, Phase IV (KMG-IV): sequencing the most valuable type-strain genomes for metagenomic binning, comparative biology and taxonomic classification.</title>
        <authorList>
            <person name="Goeker M."/>
        </authorList>
    </citation>
    <scope>NUCLEOTIDE SEQUENCE [LARGE SCALE GENOMIC DNA]</scope>
    <source>
        <strain evidence="2 3">DSM 17507</strain>
    </source>
</reference>
<dbReference type="AlphaFoldDB" id="A0A7W7ABI8"/>
<dbReference type="RefSeq" id="WP_144903463.1">
    <property type="nucleotide sequence ID" value="NZ_JACHOA010000004.1"/>
</dbReference>
<protein>
    <recommendedName>
        <fullName evidence="4">OmpR/PhoB-type domain-containing protein</fullName>
    </recommendedName>
</protein>
<keyword evidence="1" id="KW-0472">Membrane</keyword>
<dbReference type="OrthoDB" id="7209629at2"/>
<dbReference type="EMBL" id="JACHOA010000004">
    <property type="protein sequence ID" value="MBB4613974.1"/>
    <property type="molecule type" value="Genomic_DNA"/>
</dbReference>
<proteinExistence type="predicted"/>
<evidence type="ECO:0008006" key="4">
    <source>
        <dbReference type="Google" id="ProtNLM"/>
    </source>
</evidence>
<dbReference type="Proteomes" id="UP000538566">
    <property type="component" value="Unassembled WGS sequence"/>
</dbReference>
<sequence>MADLRQDGDEAALDEARFLAAAACVRPGLEGNRSDKLLRLFDFLLKRSLEGHPPTEQQIADEVFSTGRTNAPRGDANVRVYVHRLRKVLKELPPGTDGDRLDLPVGSYLLRLVTDATEKDSDAGGIAAAVPAAPRPMLTRPVFRWSAVLVLLSMAGLAAWFALKPADETRLADSMPWAAISGSSRPITVVMGDYYFYESLPDAAGENQRRPDTRKLVWDRQVPTPEDLIIYQMLNPEKADRVLDTNQHYVSSGTIAGAFAVRAALRRDAVFRKREVRLISASQLSPDLLKSTDVIYIGQLSGVSAILRDPLVQASPLRLDDDLVSVTDMATGRKYRSDGVELRDEQISRRDYGYVARIPGPAGNTLIVIAALRDPGLREMAELVVDPSRLAPLRTQAVLSSQGFEALYQVRTLGSVNLGAAPVFQRAIRTQGIWDRSATTPEYRPIAAPSATPR</sequence>
<evidence type="ECO:0000256" key="1">
    <source>
        <dbReference type="SAM" id="Phobius"/>
    </source>
</evidence>
<evidence type="ECO:0000313" key="3">
    <source>
        <dbReference type="Proteomes" id="UP000538566"/>
    </source>
</evidence>